<protein>
    <submittedName>
        <fullName evidence="1">Uncharacterized protein</fullName>
    </submittedName>
</protein>
<evidence type="ECO:0000313" key="1">
    <source>
        <dbReference type="EMBL" id="OWQ95194.1"/>
    </source>
</evidence>
<name>A0A2D0ANT1_9SPHN</name>
<accession>A0A2D0ANT1</accession>
<dbReference type="Proteomes" id="UP000197097">
    <property type="component" value="Unassembled WGS sequence"/>
</dbReference>
<dbReference type="EMBL" id="NISJ01000008">
    <property type="protein sequence ID" value="OWQ95194.1"/>
    <property type="molecule type" value="Genomic_DNA"/>
</dbReference>
<organism evidence="1 2">
    <name type="scientific">Sphingopyxis witflariensis</name>
    <dbReference type="NCBI Taxonomy" id="173675"/>
    <lineage>
        <taxon>Bacteria</taxon>
        <taxon>Pseudomonadati</taxon>
        <taxon>Pseudomonadota</taxon>
        <taxon>Alphaproteobacteria</taxon>
        <taxon>Sphingomonadales</taxon>
        <taxon>Sphingomonadaceae</taxon>
        <taxon>Sphingopyxis</taxon>
    </lineage>
</organism>
<evidence type="ECO:0000313" key="2">
    <source>
        <dbReference type="Proteomes" id="UP000197097"/>
    </source>
</evidence>
<sequence>MEIDLRPYEVGSFVIEVVAPALAAAAPLLIELPLSSLWTYVVERVFRPVEDDNLRQALSTQRELLELFENRIAGQEQLMQRTLDLLMETRARGEALSDQNNELYERLLAETTRRAYLEGRQDELRQISDEQDARLMKMATPLLKEMSVPLRRSAQRAKILVGDEKGQIPILSANRMQIEEVELSVVDPEIQVVLIGIVQYNKETGWGRFRNPEWNGLASFSVSADRKDRLRRDLLEAMDLPETYVSAYYVKTPQGENLRLIVVDIVDIERAEAGLPQYDL</sequence>
<gene>
    <name evidence="1" type="ORF">CDQ91_14885</name>
</gene>
<keyword evidence="2" id="KW-1185">Reference proteome</keyword>
<proteinExistence type="predicted"/>
<dbReference type="AlphaFoldDB" id="A0A2D0ANT1"/>
<reference evidence="1 2" key="1">
    <citation type="journal article" date="2002" name="Int. J. Syst. Evol. Microbiol.">
        <title>Sphingopyxis witflariensis sp. nov., isolated from activated sludge.</title>
        <authorList>
            <person name="Kampfer P."/>
            <person name="Witzenberger R."/>
            <person name="Denner E.B."/>
            <person name="Busse H.J."/>
            <person name="Neef A."/>
        </authorList>
    </citation>
    <scope>NUCLEOTIDE SEQUENCE [LARGE SCALE GENOMIC DNA]</scope>
    <source>
        <strain evidence="1 2">DSM 14551</strain>
    </source>
</reference>
<comment type="caution">
    <text evidence="1">The sequence shown here is derived from an EMBL/GenBank/DDBJ whole genome shotgun (WGS) entry which is preliminary data.</text>
</comment>